<proteinExistence type="predicted"/>
<evidence type="ECO:0000313" key="4">
    <source>
        <dbReference type="Proteomes" id="UP000507245"/>
    </source>
</evidence>
<dbReference type="EMBL" id="CAEKKB010000004">
    <property type="protein sequence ID" value="CAB4308870.1"/>
    <property type="molecule type" value="Genomic_DNA"/>
</dbReference>
<reference evidence="4" key="1">
    <citation type="journal article" date="2020" name="Genome Biol.">
        <title>Gamete binning: chromosome-level and haplotype-resolved genome assembly enabled by high-throughput single-cell sequencing of gamete genomes.</title>
        <authorList>
            <person name="Campoy J.A."/>
            <person name="Sun H."/>
            <person name="Goel M."/>
            <person name="Jiao W.-B."/>
            <person name="Folz-Donahue K."/>
            <person name="Wang N."/>
            <person name="Rubio M."/>
            <person name="Liu C."/>
            <person name="Kukat C."/>
            <person name="Ruiz D."/>
            <person name="Huettel B."/>
            <person name="Schneeberger K."/>
        </authorList>
    </citation>
    <scope>NUCLEOTIDE SEQUENCE [LARGE SCALE GENOMIC DNA]</scope>
    <source>
        <strain evidence="4">cv. Rojo Pasion</strain>
    </source>
</reference>
<evidence type="ECO:0000313" key="2">
    <source>
        <dbReference type="EMBL" id="CAB4308870.1"/>
    </source>
</evidence>
<gene>
    <name evidence="1" type="ORF">CURHAP_LOCUS29127</name>
    <name evidence="2" type="ORF">ORAREDHAP_LOCUS29059</name>
</gene>
<reference evidence="2 3" key="2">
    <citation type="submission" date="2020-05" db="EMBL/GenBank/DDBJ databases">
        <authorList>
            <person name="Campoy J."/>
            <person name="Schneeberger K."/>
            <person name="Spophaly S."/>
        </authorList>
    </citation>
    <scope>NUCLEOTIDE SEQUENCE [LARGE SCALE GENOMIC DNA]</scope>
    <source>
        <strain evidence="2">PruArmRojPasFocal</strain>
    </source>
</reference>
<sequence length="65" mass="7705">MKHVVVEGGRHRFQYTYKWFIRGDIVGLMKIKECDDQVKTNPVSVLDKKIDKMRVGLKREIKEVD</sequence>
<name>A0A6J5X516_PRUAR</name>
<keyword evidence="4" id="KW-1185">Reference proteome</keyword>
<dbReference type="EMBL" id="CAEKDK010000004">
    <property type="protein sequence ID" value="CAB4278359.1"/>
    <property type="molecule type" value="Genomic_DNA"/>
</dbReference>
<dbReference type="AlphaFoldDB" id="A0A6J5X516"/>
<evidence type="ECO:0000313" key="1">
    <source>
        <dbReference type="EMBL" id="CAB4278359.1"/>
    </source>
</evidence>
<dbReference type="Proteomes" id="UP000507245">
    <property type="component" value="Unassembled WGS sequence"/>
</dbReference>
<organism evidence="2 4">
    <name type="scientific">Prunus armeniaca</name>
    <name type="common">Apricot</name>
    <name type="synonym">Armeniaca vulgaris</name>
    <dbReference type="NCBI Taxonomy" id="36596"/>
    <lineage>
        <taxon>Eukaryota</taxon>
        <taxon>Viridiplantae</taxon>
        <taxon>Streptophyta</taxon>
        <taxon>Embryophyta</taxon>
        <taxon>Tracheophyta</taxon>
        <taxon>Spermatophyta</taxon>
        <taxon>Magnoliopsida</taxon>
        <taxon>eudicotyledons</taxon>
        <taxon>Gunneridae</taxon>
        <taxon>Pentapetalae</taxon>
        <taxon>rosids</taxon>
        <taxon>fabids</taxon>
        <taxon>Rosales</taxon>
        <taxon>Rosaceae</taxon>
        <taxon>Amygdaloideae</taxon>
        <taxon>Amygdaleae</taxon>
        <taxon>Prunus</taxon>
    </lineage>
</organism>
<dbReference type="Proteomes" id="UP000507222">
    <property type="component" value="Unassembled WGS sequence"/>
</dbReference>
<accession>A0A6J5X516</accession>
<protein>
    <submittedName>
        <fullName evidence="2">Uncharacterized protein</fullName>
    </submittedName>
</protein>
<evidence type="ECO:0000313" key="3">
    <source>
        <dbReference type="Proteomes" id="UP000507222"/>
    </source>
</evidence>